<accession>A0ABP1QKU0</accession>
<evidence type="ECO:0000256" key="2">
    <source>
        <dbReference type="ARBA" id="ARBA00024195"/>
    </source>
</evidence>
<evidence type="ECO:0000313" key="7">
    <source>
        <dbReference type="Proteomes" id="UP001642540"/>
    </source>
</evidence>
<keyword evidence="4" id="KW-0732">Signal</keyword>
<dbReference type="InterPro" id="IPR001254">
    <property type="entry name" value="Trypsin_dom"/>
</dbReference>
<dbReference type="EMBL" id="CAXLJM020000032">
    <property type="protein sequence ID" value="CAL8100216.1"/>
    <property type="molecule type" value="Genomic_DNA"/>
</dbReference>
<protein>
    <recommendedName>
        <fullName evidence="5">Peptidase S1 domain-containing protein</fullName>
    </recommendedName>
</protein>
<dbReference type="Gene3D" id="2.40.10.10">
    <property type="entry name" value="Trypsin-like serine proteases"/>
    <property type="match status" value="1"/>
</dbReference>
<keyword evidence="1" id="KW-1015">Disulfide bond</keyword>
<proteinExistence type="inferred from homology"/>
<dbReference type="PROSITE" id="PS00134">
    <property type="entry name" value="TRYPSIN_HIS"/>
    <property type="match status" value="1"/>
</dbReference>
<dbReference type="InterPro" id="IPR051487">
    <property type="entry name" value="Ser/Thr_Proteases_Immune/Dev"/>
</dbReference>
<dbReference type="Pfam" id="PF00089">
    <property type="entry name" value="Trypsin"/>
    <property type="match status" value="1"/>
</dbReference>
<organism evidence="6 7">
    <name type="scientific">Orchesella dallaii</name>
    <dbReference type="NCBI Taxonomy" id="48710"/>
    <lineage>
        <taxon>Eukaryota</taxon>
        <taxon>Metazoa</taxon>
        <taxon>Ecdysozoa</taxon>
        <taxon>Arthropoda</taxon>
        <taxon>Hexapoda</taxon>
        <taxon>Collembola</taxon>
        <taxon>Entomobryomorpha</taxon>
        <taxon>Entomobryoidea</taxon>
        <taxon>Orchesellidae</taxon>
        <taxon>Orchesellinae</taxon>
        <taxon>Orchesella</taxon>
    </lineage>
</organism>
<name>A0ABP1QKU0_9HEXA</name>
<dbReference type="InterPro" id="IPR009003">
    <property type="entry name" value="Peptidase_S1_PA"/>
</dbReference>
<reference evidence="6 7" key="1">
    <citation type="submission" date="2024-08" db="EMBL/GenBank/DDBJ databases">
        <authorList>
            <person name="Cucini C."/>
            <person name="Frati F."/>
        </authorList>
    </citation>
    <scope>NUCLEOTIDE SEQUENCE [LARGE SCALE GENOMIC DNA]</scope>
</reference>
<dbReference type="SUPFAM" id="SSF50494">
    <property type="entry name" value="Trypsin-like serine proteases"/>
    <property type="match status" value="1"/>
</dbReference>
<comment type="caution">
    <text evidence="6">The sequence shown here is derived from an EMBL/GenBank/DDBJ whole genome shotgun (WGS) entry which is preliminary data.</text>
</comment>
<keyword evidence="7" id="KW-1185">Reference proteome</keyword>
<gene>
    <name evidence="6" type="ORF">ODALV1_LOCUS10476</name>
</gene>
<dbReference type="InterPro" id="IPR043504">
    <property type="entry name" value="Peptidase_S1_PA_chymotrypsin"/>
</dbReference>
<evidence type="ECO:0000313" key="6">
    <source>
        <dbReference type="EMBL" id="CAL8100216.1"/>
    </source>
</evidence>
<evidence type="ECO:0000256" key="3">
    <source>
        <dbReference type="SAM" id="MobiDB-lite"/>
    </source>
</evidence>
<evidence type="ECO:0000256" key="1">
    <source>
        <dbReference type="ARBA" id="ARBA00023157"/>
    </source>
</evidence>
<dbReference type="PRINTS" id="PR00722">
    <property type="entry name" value="CHYMOTRYPSIN"/>
</dbReference>
<dbReference type="Proteomes" id="UP001642540">
    <property type="component" value="Unassembled WGS sequence"/>
</dbReference>
<feature type="domain" description="Peptidase S1" evidence="5">
    <location>
        <begin position="212"/>
        <end position="464"/>
    </location>
</feature>
<comment type="similarity">
    <text evidence="2">Belongs to the peptidase S1 family. CLIP subfamily.</text>
</comment>
<feature type="chain" id="PRO_5047437361" description="Peptidase S1 domain-containing protein" evidence="4">
    <location>
        <begin position="23"/>
        <end position="464"/>
    </location>
</feature>
<sequence>MLLQFNFASLLLVLSIIPNTQLISVSSVPQSARSVVRITPASTNPQGQLNNAHRRQRKVLRQAVGARKLVDRPGACECMDYWECVSNNGHVYSYCGISDSEVCCFHNDKDTQFNSNNDVGSVRNVITTSAPQPLSSSAEDFTTGNRNPPTDFATATPSPITDSSFAEVDYFFSLEDGVGDLKRITVTATEQSPTETTKVYNEDVEFNDRGSVCGTQAVKWELDSKAQFREWPWHVAILEVAQDLYICGGTLISKDTVVTAAHCVNSYVRRNSQKLKVRAGEYDVSTNDEPDPYVEVTAAKITIHPNFDNATLFNDIAVVKLSTPLNFTSNIRPVCLPRSRNPLDQNRSRRQCVVTGWGRVSETSPFSIILKEIVVPIWGFSECESQLRKNFGTSYKLSETAVCAGETGHDACDGDGGGGLVCFDGQRKQWELMGVVSFGIGCGKGSTPGVYSSVGVYHNWINSL</sequence>
<dbReference type="InterPro" id="IPR001314">
    <property type="entry name" value="Peptidase_S1A"/>
</dbReference>
<evidence type="ECO:0000256" key="4">
    <source>
        <dbReference type="SAM" id="SignalP"/>
    </source>
</evidence>
<feature type="region of interest" description="Disordered" evidence="3">
    <location>
        <begin position="131"/>
        <end position="158"/>
    </location>
</feature>
<dbReference type="PROSITE" id="PS50240">
    <property type="entry name" value="TRYPSIN_DOM"/>
    <property type="match status" value="1"/>
</dbReference>
<feature type="signal peptide" evidence="4">
    <location>
        <begin position="1"/>
        <end position="22"/>
    </location>
</feature>
<dbReference type="SMART" id="SM00020">
    <property type="entry name" value="Tryp_SPc"/>
    <property type="match status" value="1"/>
</dbReference>
<dbReference type="InterPro" id="IPR018114">
    <property type="entry name" value="TRYPSIN_HIS"/>
</dbReference>
<evidence type="ECO:0000259" key="5">
    <source>
        <dbReference type="PROSITE" id="PS50240"/>
    </source>
</evidence>
<dbReference type="CDD" id="cd00190">
    <property type="entry name" value="Tryp_SPc"/>
    <property type="match status" value="1"/>
</dbReference>
<dbReference type="PANTHER" id="PTHR24256">
    <property type="entry name" value="TRYPTASE-RELATED"/>
    <property type="match status" value="1"/>
</dbReference>